<dbReference type="InterPro" id="IPR027417">
    <property type="entry name" value="P-loop_NTPase"/>
</dbReference>
<dbReference type="Gene3D" id="3.40.50.300">
    <property type="entry name" value="P-loop containing nucleotide triphosphate hydrolases"/>
    <property type="match status" value="1"/>
</dbReference>
<gene>
    <name evidence="1" type="ORF">EWV88_13930</name>
</gene>
<dbReference type="Proteomes" id="UP000318616">
    <property type="component" value="Unassembled WGS sequence"/>
</dbReference>
<dbReference type="GO" id="GO:0043531">
    <property type="term" value="F:ADP binding"/>
    <property type="evidence" value="ECO:0007669"/>
    <property type="project" value="InterPro"/>
</dbReference>
<name>A0A552LPI0_9CHRO</name>
<comment type="caution">
    <text evidence="1">The sequence shown here is derived from an EMBL/GenBank/DDBJ whole genome shotgun (WGS) entry which is preliminary data.</text>
</comment>
<dbReference type="SUPFAM" id="SSF52540">
    <property type="entry name" value="P-loop containing nucleoside triphosphate hydrolases"/>
    <property type="match status" value="1"/>
</dbReference>
<dbReference type="AlphaFoldDB" id="A0A552LPI0"/>
<dbReference type="EMBL" id="SFAP01000168">
    <property type="protein sequence ID" value="TRV22135.1"/>
    <property type="molecule type" value="Genomic_DNA"/>
</dbReference>
<evidence type="ECO:0000313" key="1">
    <source>
        <dbReference type="EMBL" id="TRV22135.1"/>
    </source>
</evidence>
<accession>A0A552LPI0</accession>
<protein>
    <submittedName>
        <fullName evidence="1">Uncharacterized protein</fullName>
    </submittedName>
</protein>
<sequence>MDYILQKINKKISFLEKGSQNESELKVYYQSKVEYLLVLILAYLWNKNLESLEPDAKERVVKIVEKPTIGQILEICRKLDTKKEIFKKKANSLIDSYTELRNQRIGHGYVYQDAIGKRIDHLRNLSLEIESLPISFFNQDIDLVVVSNINDQGTYHGIAYRADGDYDYWNCPQQVHQFFPNDLYGLMNNNTYFRLSPFISLRTEEEYYIFNSIVERLTGKIKYNRINKTGEYFQEYQELCKLYVENDGHRKKGINGTIINVFDNNYKKYIDVGIKAKITEFIIKNKSSVASTVWGHGGVGKTASVQRVCEELTNSSTKYFDYIVFLSAKDRFYDYFTGTVKIIEDEQKTGSFDKLIRNINFILRKEDIYDTDYIYEFEGKLLLIIDDYETFSSDDKEEIENFIKKLNINHHKVIITTRANLIVGYEIQTNELKKDETKQFLTQIRNIEFPTSSVIHEAQLTSKQLDKIQDITSGRPLFIFQFAYIVEQRGLPYALSKDFKSGEDAIKFLYGRIYDYLSKTAQNVFVAMGILTNNSEGDLTNLLEKVKYILNLEHRENEFNMAIKELEKLRIIEVIEVKFFRVYSSEIQEFMNEYYQYKDHQFKRGVTNRLNQVSKNKELDNEIALLKNANDSRLSRSETEVVTSYKQILNRPSSPHSVKLEAILNLGSYLFSDRGNQDEAIKVFEDYYTQFSHDPQYIKMYAIYNWAKGAKSYREKSIQILLEYFSRSENRKFSEDINIELFGTLLTNRAIFGIEQREETKTKCDRQEITSEERNKEWTEQKEAFLDISRHQGNDLFNLLKQKKSEGYEKLSSGARQNVAAALYQLVEIYIRLKQYHSGIEICDFAIVHLPKHFYDQFFTKRQLIYRFQER</sequence>
<reference evidence="1 2" key="1">
    <citation type="submission" date="2019-01" db="EMBL/GenBank/DDBJ databases">
        <title>Coherence of Microcystis species and biogeography revealed through population genomics.</title>
        <authorList>
            <person name="Perez-Carrascal O.M."/>
            <person name="Terrat Y."/>
            <person name="Giani A."/>
            <person name="Fortin N."/>
            <person name="Tromas N."/>
            <person name="Shapiro B.J."/>
        </authorList>
    </citation>
    <scope>NUCLEOTIDE SEQUENCE [LARGE SCALE GENOMIC DNA]</scope>
    <source>
        <strain evidence="1">Mw_MB_S_20031200_S109D</strain>
    </source>
</reference>
<organism evidence="1 2">
    <name type="scientific">Microcystis wesenbergii Mw_MB_S_20031200_S109D</name>
    <dbReference type="NCBI Taxonomy" id="2486241"/>
    <lineage>
        <taxon>Bacteria</taxon>
        <taxon>Bacillati</taxon>
        <taxon>Cyanobacteriota</taxon>
        <taxon>Cyanophyceae</taxon>
        <taxon>Oscillatoriophycideae</taxon>
        <taxon>Chroococcales</taxon>
        <taxon>Microcystaceae</taxon>
        <taxon>Microcystis</taxon>
    </lineage>
</organism>
<evidence type="ECO:0000313" key="2">
    <source>
        <dbReference type="Proteomes" id="UP000318616"/>
    </source>
</evidence>
<proteinExistence type="predicted"/>